<evidence type="ECO:0000256" key="7">
    <source>
        <dbReference type="SAM" id="MobiDB-lite"/>
    </source>
</evidence>
<evidence type="ECO:0000256" key="4">
    <source>
        <dbReference type="ARBA" id="ARBA00023163"/>
    </source>
</evidence>
<evidence type="ECO:0000256" key="1">
    <source>
        <dbReference type="ARBA" id="ARBA00004123"/>
    </source>
</evidence>
<dbReference type="PANTHER" id="PTHR31391:SF101">
    <property type="entry name" value="B3 DOMAIN-CONTAINING PROTEIN OS01G0234100"/>
    <property type="match status" value="1"/>
</dbReference>
<dbReference type="GO" id="GO:0003677">
    <property type="term" value="F:DNA binding"/>
    <property type="evidence" value="ECO:0007669"/>
    <property type="project" value="UniProtKB-KW"/>
</dbReference>
<dbReference type="PANTHER" id="PTHR31391">
    <property type="entry name" value="B3 DOMAIN-CONTAINING PROTEIN OS11G0197600-RELATED"/>
    <property type="match status" value="1"/>
</dbReference>
<dbReference type="CDD" id="cd10017">
    <property type="entry name" value="B3_DNA"/>
    <property type="match status" value="1"/>
</dbReference>
<dbReference type="EMBL" id="JABWDY010003162">
    <property type="protein sequence ID" value="KAF5206137.1"/>
    <property type="molecule type" value="Genomic_DNA"/>
</dbReference>
<dbReference type="AlphaFoldDB" id="A0A7J6XAX5"/>
<comment type="caution">
    <text evidence="9">The sequence shown here is derived from an EMBL/GenBank/DDBJ whole genome shotgun (WGS) entry which is preliminary data.</text>
</comment>
<keyword evidence="2" id="KW-0805">Transcription regulation</keyword>
<comment type="subcellular location">
    <subcellularLocation>
        <location evidence="1">Nucleus</location>
    </subcellularLocation>
</comment>
<dbReference type="SUPFAM" id="SSF101936">
    <property type="entry name" value="DNA-binding pseudobarrel domain"/>
    <property type="match status" value="1"/>
</dbReference>
<feature type="coiled-coil region" evidence="6">
    <location>
        <begin position="350"/>
        <end position="384"/>
    </location>
</feature>
<evidence type="ECO:0000256" key="5">
    <source>
        <dbReference type="ARBA" id="ARBA00023242"/>
    </source>
</evidence>
<proteinExistence type="predicted"/>
<dbReference type="OrthoDB" id="1909330at2759"/>
<keyword evidence="6" id="KW-0175">Coiled coil</keyword>
<dbReference type="Gene3D" id="2.40.330.10">
    <property type="entry name" value="DNA-binding pseudobarrel domain"/>
    <property type="match status" value="1"/>
</dbReference>
<keyword evidence="10" id="KW-1185">Reference proteome</keyword>
<feature type="region of interest" description="Disordered" evidence="7">
    <location>
        <begin position="162"/>
        <end position="204"/>
    </location>
</feature>
<dbReference type="GO" id="GO:0005634">
    <property type="term" value="C:nucleus"/>
    <property type="evidence" value="ECO:0007669"/>
    <property type="project" value="UniProtKB-SubCell"/>
</dbReference>
<gene>
    <name evidence="9" type="ORF">FRX31_004277</name>
</gene>
<dbReference type="InterPro" id="IPR003340">
    <property type="entry name" value="B3_DNA-bd"/>
</dbReference>
<keyword evidence="4" id="KW-0804">Transcription</keyword>
<feature type="compositionally biased region" description="Polar residues" evidence="7">
    <location>
        <begin position="166"/>
        <end position="177"/>
    </location>
</feature>
<feature type="domain" description="TF-B3" evidence="8">
    <location>
        <begin position="52"/>
        <end position="143"/>
    </location>
</feature>
<accession>A0A7J6XAX5</accession>
<evidence type="ECO:0000313" key="9">
    <source>
        <dbReference type="EMBL" id="KAF5206137.1"/>
    </source>
</evidence>
<evidence type="ECO:0000313" key="10">
    <source>
        <dbReference type="Proteomes" id="UP000554482"/>
    </source>
</evidence>
<name>A0A7J6XAX5_THATH</name>
<dbReference type="InterPro" id="IPR044837">
    <property type="entry name" value="REM16-like"/>
</dbReference>
<evidence type="ECO:0000256" key="6">
    <source>
        <dbReference type="SAM" id="Coils"/>
    </source>
</evidence>
<dbReference type="SMART" id="SM01019">
    <property type="entry name" value="B3"/>
    <property type="match status" value="1"/>
</dbReference>
<sequence>MFKQIAFHPDKNEMHLSYEQKQTLPDNDKAKRCAIERAEEVQANLDPKFPSFVKIMLPSHISGGFWLGLPKKFCDSHLPDKDVMVTLVDEDQDEFPANFLVKKTGLSGGWRGFSHVHRLVEGDALVFHLIRKTKFQVYIIRAFSLGALDGVVSLLTLNSRPKRTSQRGNPLTTTEGTATKRRKTGLMAALPPSEEEKSRSNSDEVGSEVLEGIRFLENTVEFKDIKTIESFTIAVNGLIIDSEIPKDARTKYYKLCCSRGAFLHENLLDGMNINLAAGAISETVHIADAIQTSNVSTSEDNFIAWDKSLAALEQLGMNVGFLRARLQRVKSIASESETDLKRYAEALVGRAHIEKEIITVNGKLAELEKTSKMLDSEIETLETMTNRDEMRFQSVLGSAW</sequence>
<evidence type="ECO:0000259" key="8">
    <source>
        <dbReference type="PROSITE" id="PS50863"/>
    </source>
</evidence>
<dbReference type="Pfam" id="PF02362">
    <property type="entry name" value="B3"/>
    <property type="match status" value="1"/>
</dbReference>
<dbReference type="InterPro" id="IPR015300">
    <property type="entry name" value="DNA-bd_pseudobarrel_sf"/>
</dbReference>
<dbReference type="PROSITE" id="PS50863">
    <property type="entry name" value="B3"/>
    <property type="match status" value="1"/>
</dbReference>
<protein>
    <submittedName>
        <fullName evidence="9">B3 domain-containing protein</fullName>
    </submittedName>
</protein>
<keyword evidence="5" id="KW-0539">Nucleus</keyword>
<reference evidence="9 10" key="1">
    <citation type="submission" date="2020-06" db="EMBL/GenBank/DDBJ databases">
        <title>Transcriptomic and genomic resources for Thalictrum thalictroides and T. hernandezii: Facilitating candidate gene discovery in an emerging model plant lineage.</title>
        <authorList>
            <person name="Arias T."/>
            <person name="Riano-Pachon D.M."/>
            <person name="Di Stilio V.S."/>
        </authorList>
    </citation>
    <scope>NUCLEOTIDE SEQUENCE [LARGE SCALE GENOMIC DNA]</scope>
    <source>
        <strain evidence="10">cv. WT478/WT964</strain>
        <tissue evidence="9">Leaves</tissue>
    </source>
</reference>
<organism evidence="9 10">
    <name type="scientific">Thalictrum thalictroides</name>
    <name type="common">Rue-anemone</name>
    <name type="synonym">Anemone thalictroides</name>
    <dbReference type="NCBI Taxonomy" id="46969"/>
    <lineage>
        <taxon>Eukaryota</taxon>
        <taxon>Viridiplantae</taxon>
        <taxon>Streptophyta</taxon>
        <taxon>Embryophyta</taxon>
        <taxon>Tracheophyta</taxon>
        <taxon>Spermatophyta</taxon>
        <taxon>Magnoliopsida</taxon>
        <taxon>Ranunculales</taxon>
        <taxon>Ranunculaceae</taxon>
        <taxon>Thalictroideae</taxon>
        <taxon>Thalictrum</taxon>
    </lineage>
</organism>
<keyword evidence="3" id="KW-0238">DNA-binding</keyword>
<evidence type="ECO:0000256" key="3">
    <source>
        <dbReference type="ARBA" id="ARBA00023125"/>
    </source>
</evidence>
<dbReference type="Proteomes" id="UP000554482">
    <property type="component" value="Unassembled WGS sequence"/>
</dbReference>
<evidence type="ECO:0000256" key="2">
    <source>
        <dbReference type="ARBA" id="ARBA00023015"/>
    </source>
</evidence>